<evidence type="ECO:0000313" key="2">
    <source>
        <dbReference type="Proteomes" id="UP000284605"/>
    </source>
</evidence>
<gene>
    <name evidence="1" type="ORF">D3874_10045</name>
</gene>
<reference evidence="1 2" key="1">
    <citation type="submission" date="2018-09" db="EMBL/GenBank/DDBJ databases">
        <authorList>
            <person name="Zhu H."/>
        </authorList>
    </citation>
    <scope>NUCLEOTIDE SEQUENCE [LARGE SCALE GENOMIC DNA]</scope>
    <source>
        <strain evidence="1 2">K1W22B-8</strain>
    </source>
</reference>
<proteinExistence type="predicted"/>
<keyword evidence="2" id="KW-1185">Reference proteome</keyword>
<dbReference type="RefSeq" id="WP_147385610.1">
    <property type="nucleotide sequence ID" value="NZ_QYUK01000011.1"/>
</dbReference>
<evidence type="ECO:0000313" key="1">
    <source>
        <dbReference type="EMBL" id="RJF87325.1"/>
    </source>
</evidence>
<dbReference type="AlphaFoldDB" id="A0A418WBE4"/>
<dbReference type="Proteomes" id="UP000284605">
    <property type="component" value="Unassembled WGS sequence"/>
</dbReference>
<protein>
    <submittedName>
        <fullName evidence="1">Uncharacterized protein</fullName>
    </submittedName>
</protein>
<dbReference type="OrthoDB" id="9997220at2"/>
<accession>A0A418WBE4</accession>
<sequence>MDRDRRDQLIEALQGLAADDDAIVVENARRVATLADELGLDWAEALPRLGGGGGLEADFDHGSIDFDTEDDVAEGPAAAAVDDGNLGALLQRLTAQAGVSVETRTELEEFARDLAAGTLDPGDRRYIVALAGRLGLST</sequence>
<comment type="caution">
    <text evidence="1">The sequence shown here is derived from an EMBL/GenBank/DDBJ whole genome shotgun (WGS) entry which is preliminary data.</text>
</comment>
<name>A0A418WBE4_9PROT</name>
<dbReference type="EMBL" id="QYUK01000011">
    <property type="protein sequence ID" value="RJF87325.1"/>
    <property type="molecule type" value="Genomic_DNA"/>
</dbReference>
<organism evidence="1 2">
    <name type="scientific">Oleomonas cavernae</name>
    <dbReference type="NCBI Taxonomy" id="2320859"/>
    <lineage>
        <taxon>Bacteria</taxon>
        <taxon>Pseudomonadati</taxon>
        <taxon>Pseudomonadota</taxon>
        <taxon>Alphaproteobacteria</taxon>
        <taxon>Acetobacterales</taxon>
        <taxon>Acetobacteraceae</taxon>
        <taxon>Oleomonas</taxon>
    </lineage>
</organism>